<proteinExistence type="predicted"/>
<dbReference type="EMBL" id="LR797260">
    <property type="protein sequence ID" value="CAB4198323.1"/>
    <property type="molecule type" value="Genomic_DNA"/>
</dbReference>
<sequence length="87" mass="10456">MNDSERREWTDHEKIMVAKWEEHERKFAEQEHREVEKYNDGVEEPTKPCAMDYCDGFGLLNVHEADDQLCNFCMMVDRGMDDRELDQ</sequence>
<organism evidence="1">
    <name type="scientific">uncultured Caudovirales phage</name>
    <dbReference type="NCBI Taxonomy" id="2100421"/>
    <lineage>
        <taxon>Viruses</taxon>
        <taxon>Duplodnaviria</taxon>
        <taxon>Heunggongvirae</taxon>
        <taxon>Uroviricota</taxon>
        <taxon>Caudoviricetes</taxon>
        <taxon>Peduoviridae</taxon>
        <taxon>Maltschvirus</taxon>
        <taxon>Maltschvirus maltsch</taxon>
    </lineage>
</organism>
<evidence type="ECO:0000313" key="1">
    <source>
        <dbReference type="EMBL" id="CAB4198323.1"/>
    </source>
</evidence>
<name>A0A6J5RLN7_9CAUD</name>
<protein>
    <submittedName>
        <fullName evidence="1">Uncharacterized protein</fullName>
    </submittedName>
</protein>
<reference evidence="1" key="1">
    <citation type="submission" date="2020-05" db="EMBL/GenBank/DDBJ databases">
        <authorList>
            <person name="Chiriac C."/>
            <person name="Salcher M."/>
            <person name="Ghai R."/>
            <person name="Kavagutti S V."/>
        </authorList>
    </citation>
    <scope>NUCLEOTIDE SEQUENCE</scope>
</reference>
<accession>A0A6J5RLN7</accession>
<gene>
    <name evidence="1" type="ORF">UFOVP1313_68</name>
</gene>